<accession>A0A450ZFH8</accession>
<evidence type="ECO:0000313" key="2">
    <source>
        <dbReference type="EMBL" id="VFK51100.1"/>
    </source>
</evidence>
<evidence type="ECO:0000256" key="1">
    <source>
        <dbReference type="SAM" id="Phobius"/>
    </source>
</evidence>
<evidence type="ECO:0000313" key="3">
    <source>
        <dbReference type="EMBL" id="VFK52519.1"/>
    </source>
</evidence>
<organism evidence="3">
    <name type="scientific">Candidatus Kentrum sp. TUN</name>
    <dbReference type="NCBI Taxonomy" id="2126343"/>
    <lineage>
        <taxon>Bacteria</taxon>
        <taxon>Pseudomonadati</taxon>
        <taxon>Pseudomonadota</taxon>
        <taxon>Gammaproteobacteria</taxon>
        <taxon>Candidatus Kentrum</taxon>
    </lineage>
</organism>
<dbReference type="EMBL" id="CAADFV010000010">
    <property type="protein sequence ID" value="VFK52839.1"/>
    <property type="molecule type" value="Genomic_DNA"/>
</dbReference>
<keyword evidence="1" id="KW-0472">Membrane</keyword>
<gene>
    <name evidence="2" type="ORF">BECKTUN1418D_GA0071000_100518</name>
    <name evidence="4" type="ORF">BECKTUN1418E_GA0071001_101018</name>
    <name evidence="3" type="ORF">BECKTUN1418F_GA0071002_100918</name>
</gene>
<keyword evidence="1" id="KW-0812">Transmembrane</keyword>
<reference evidence="3" key="1">
    <citation type="submission" date="2019-02" db="EMBL/GenBank/DDBJ databases">
        <authorList>
            <person name="Gruber-Vodicka R. H."/>
            <person name="Seah K. B. B."/>
        </authorList>
    </citation>
    <scope>NUCLEOTIDE SEQUENCE</scope>
    <source>
        <strain evidence="2">BECK_BY1</strain>
        <strain evidence="4">BECK_BY2</strain>
        <strain evidence="3">BECK_BY3</strain>
    </source>
</reference>
<dbReference type="AlphaFoldDB" id="A0A450ZFH8"/>
<dbReference type="EMBL" id="CAADFY010000009">
    <property type="protein sequence ID" value="VFK52519.1"/>
    <property type="molecule type" value="Genomic_DNA"/>
</dbReference>
<evidence type="ECO:0000313" key="4">
    <source>
        <dbReference type="EMBL" id="VFK52839.1"/>
    </source>
</evidence>
<feature type="transmembrane region" description="Helical" evidence="1">
    <location>
        <begin position="42"/>
        <end position="60"/>
    </location>
</feature>
<dbReference type="EMBL" id="CAADFX010000005">
    <property type="protein sequence ID" value="VFK51100.1"/>
    <property type="molecule type" value="Genomic_DNA"/>
</dbReference>
<protein>
    <submittedName>
        <fullName evidence="3">Uncharacterized protein</fullName>
    </submittedName>
</protein>
<sequence>METWEQILIGAAAILILLWFFPSTKRAVEESPKGTKEDWLALIKPIVMVIVFIIFLIFIARG</sequence>
<keyword evidence="1" id="KW-1133">Transmembrane helix</keyword>
<name>A0A450ZFH8_9GAMM</name>
<proteinExistence type="predicted"/>